<keyword evidence="7" id="KW-0812">Transmembrane</keyword>
<dbReference type="InterPro" id="IPR019931">
    <property type="entry name" value="LPXTG_anchor"/>
</dbReference>
<dbReference type="NCBIfam" id="TIGR01167">
    <property type="entry name" value="LPXTG_anchor"/>
    <property type="match status" value="1"/>
</dbReference>
<evidence type="ECO:0000256" key="6">
    <source>
        <dbReference type="SAM" id="MobiDB-lite"/>
    </source>
</evidence>
<feature type="region of interest" description="Disordered" evidence="6">
    <location>
        <begin position="427"/>
        <end position="587"/>
    </location>
</feature>
<feature type="signal peptide" evidence="8">
    <location>
        <begin position="1"/>
        <end position="49"/>
    </location>
</feature>
<keyword evidence="7" id="KW-0472">Membrane</keyword>
<comment type="subcellular location">
    <subcellularLocation>
        <location evidence="1">Secreted</location>
        <location evidence="1">Cell wall</location>
        <topology evidence="1">Peptidoglycan-anchor</topology>
    </subcellularLocation>
</comment>
<evidence type="ECO:0000256" key="3">
    <source>
        <dbReference type="ARBA" id="ARBA00022525"/>
    </source>
</evidence>
<evidence type="ECO:0000259" key="9">
    <source>
        <dbReference type="Pfam" id="PF00746"/>
    </source>
</evidence>
<dbReference type="Pfam" id="PF17802">
    <property type="entry name" value="SpaA"/>
    <property type="match status" value="1"/>
</dbReference>
<dbReference type="Pfam" id="PF00746">
    <property type="entry name" value="Gram_pos_anchor"/>
    <property type="match status" value="1"/>
</dbReference>
<evidence type="ECO:0000256" key="1">
    <source>
        <dbReference type="ARBA" id="ARBA00004168"/>
    </source>
</evidence>
<gene>
    <name evidence="12" type="ORF">NCCP602_03150</name>
</gene>
<organism evidence="12 13">
    <name type="scientific">Brevibacterium metallidurans</name>
    <dbReference type="NCBI Taxonomy" id="1482676"/>
    <lineage>
        <taxon>Bacteria</taxon>
        <taxon>Bacillati</taxon>
        <taxon>Actinomycetota</taxon>
        <taxon>Actinomycetes</taxon>
        <taxon>Micrococcales</taxon>
        <taxon>Brevibacteriaceae</taxon>
        <taxon>Brevibacterium</taxon>
    </lineage>
</organism>
<feature type="domain" description="Gram-positive cocci surface proteins LPxTG" evidence="9">
    <location>
        <begin position="578"/>
        <end position="615"/>
    </location>
</feature>
<feature type="domain" description="SDR-like Ig" evidence="11">
    <location>
        <begin position="70"/>
        <end position="148"/>
    </location>
</feature>
<comment type="caution">
    <text evidence="12">The sequence shown here is derived from an EMBL/GenBank/DDBJ whole genome shotgun (WGS) entry which is preliminary data.</text>
</comment>
<evidence type="ECO:0000256" key="4">
    <source>
        <dbReference type="ARBA" id="ARBA00022729"/>
    </source>
</evidence>
<dbReference type="SUPFAM" id="SSF49478">
    <property type="entry name" value="Cna protein B-type domain"/>
    <property type="match status" value="1"/>
</dbReference>
<sequence>MPSPITLHRRAARGGSQPRSRTMSGFLAGAAALVLAVGFLAPTATPAQAAEVDAVTTISTTPDPGSVRARTQLPVKIDFAVPESATAGDTVTVNLASQIDGAPSSIELKDDSGAVIANCEVATRTVTCTFTDYVDSHSDVEATLDFPSIARIPTQGAGLDFTTGSGTKFHTRTEITPLSGGLPTKMYKLYDSNPDGSITYRVGIGAQQLQRNGLRIEDFYDARTVLDKDSVSATRRSRDIDGGMTPTVYLTRGEDFTVSFDDATPSFRVDFDSEKTESTRDYAYWIFYTVYPDDSVKDGDVLRNTAVSGSEKATQNVTYKRPAGGGSGSIGYLSWQKVDENGDLLPGAEFSLTGPNGYEKTIVDNGELDGDKTDGRFRVGKLVKGEYTLTEVKAPAGYETSDEAKTVTLSSGGGMSQDAGKIVNVKSTTSEADASTDGTEADASADGSESDASTDGSEADASTDGSEADASTDGADSDAAADTGDAASGADGSDAGASADGTESDSASNADSAANSVDSDAASNSDDGSTSGGSDAASAANGSNGTSSSGGASNGSSSGTGSNGGTSGTTDSGSTSGSNGGSLPRTGVETLGMVGIAAGLMALGVAVVFLARRRAERTD</sequence>
<keyword evidence="3" id="KW-0964">Secreted</keyword>
<evidence type="ECO:0000256" key="2">
    <source>
        <dbReference type="ARBA" id="ARBA00022512"/>
    </source>
</evidence>
<keyword evidence="2" id="KW-0134">Cell wall</keyword>
<dbReference type="EMBL" id="BAAAAF010000001">
    <property type="protein sequence ID" value="GAA0034354.1"/>
    <property type="molecule type" value="Genomic_DNA"/>
</dbReference>
<evidence type="ECO:0000313" key="12">
    <source>
        <dbReference type="EMBL" id="GAA0034354.1"/>
    </source>
</evidence>
<dbReference type="Gene3D" id="2.60.40.10">
    <property type="entry name" value="Immunoglobulins"/>
    <property type="match status" value="1"/>
</dbReference>
<keyword evidence="5" id="KW-0572">Peptidoglycan-anchor</keyword>
<proteinExistence type="predicted"/>
<keyword evidence="4 8" id="KW-0732">Signal</keyword>
<protein>
    <recommendedName>
        <fullName evidence="14">LPXTG-motif cell wall anchor domain-containing protein</fullName>
    </recommendedName>
</protein>
<dbReference type="Pfam" id="PF17961">
    <property type="entry name" value="Big_8"/>
    <property type="match status" value="1"/>
</dbReference>
<feature type="domain" description="SpaA-like prealbumin fold" evidence="10">
    <location>
        <begin position="332"/>
        <end position="413"/>
    </location>
</feature>
<dbReference type="Proteomes" id="UP001498238">
    <property type="component" value="Unassembled WGS sequence"/>
</dbReference>
<feature type="region of interest" description="Disordered" evidence="6">
    <location>
        <begin position="1"/>
        <end position="20"/>
    </location>
</feature>
<keyword evidence="7" id="KW-1133">Transmembrane helix</keyword>
<accession>A0ABN0SIW2</accession>
<evidence type="ECO:0008006" key="14">
    <source>
        <dbReference type="Google" id="ProtNLM"/>
    </source>
</evidence>
<evidence type="ECO:0000256" key="7">
    <source>
        <dbReference type="SAM" id="Phobius"/>
    </source>
</evidence>
<feature type="compositionally biased region" description="Low complexity" evidence="6">
    <location>
        <begin position="568"/>
        <end position="577"/>
    </location>
</feature>
<dbReference type="Gene3D" id="2.60.40.1280">
    <property type="match status" value="1"/>
</dbReference>
<dbReference type="InterPro" id="IPR008966">
    <property type="entry name" value="Adhesion_dom_sf"/>
</dbReference>
<dbReference type="RefSeq" id="WP_339391335.1">
    <property type="nucleotide sequence ID" value="NZ_BAAAAF010000001.1"/>
</dbReference>
<feature type="compositionally biased region" description="Polar residues" evidence="6">
    <location>
        <begin position="427"/>
        <end position="438"/>
    </location>
</feature>
<dbReference type="Gene3D" id="2.60.40.740">
    <property type="match status" value="1"/>
</dbReference>
<evidence type="ECO:0000313" key="13">
    <source>
        <dbReference type="Proteomes" id="UP001498238"/>
    </source>
</evidence>
<feature type="transmembrane region" description="Helical" evidence="7">
    <location>
        <begin position="591"/>
        <end position="611"/>
    </location>
</feature>
<dbReference type="InterPro" id="IPR011252">
    <property type="entry name" value="Fibrogen-bd_dom1"/>
</dbReference>
<evidence type="ECO:0000256" key="8">
    <source>
        <dbReference type="SAM" id="SignalP"/>
    </source>
</evidence>
<reference evidence="12 13" key="1">
    <citation type="submission" date="2024-01" db="EMBL/GenBank/DDBJ databases">
        <title>Characterization of antibiotic resistant novel bacterial strains and their environmental applications.</title>
        <authorList>
            <person name="Manzoor S."/>
            <person name="Abbas S."/>
            <person name="Arshad M."/>
            <person name="Ahmed I."/>
        </authorList>
    </citation>
    <scope>NUCLEOTIDE SEQUENCE [LARGE SCALE GENOMIC DNA]</scope>
    <source>
        <strain evidence="12 13">NCCP-602</strain>
    </source>
</reference>
<keyword evidence="13" id="KW-1185">Reference proteome</keyword>
<dbReference type="InterPro" id="IPR041033">
    <property type="entry name" value="SpaA_PFL_dom_1"/>
</dbReference>
<dbReference type="SUPFAM" id="SSF49401">
    <property type="entry name" value="Bacterial adhesins"/>
    <property type="match status" value="2"/>
</dbReference>
<evidence type="ECO:0000259" key="10">
    <source>
        <dbReference type="Pfam" id="PF17802"/>
    </source>
</evidence>
<evidence type="ECO:0000259" key="11">
    <source>
        <dbReference type="Pfam" id="PF17961"/>
    </source>
</evidence>
<feature type="chain" id="PRO_5047433778" description="LPXTG-motif cell wall anchor domain-containing protein" evidence="8">
    <location>
        <begin position="50"/>
        <end position="619"/>
    </location>
</feature>
<evidence type="ECO:0000256" key="5">
    <source>
        <dbReference type="ARBA" id="ARBA00023088"/>
    </source>
</evidence>
<feature type="compositionally biased region" description="Low complexity" evidence="6">
    <location>
        <begin position="441"/>
        <end position="560"/>
    </location>
</feature>
<dbReference type="InterPro" id="IPR013783">
    <property type="entry name" value="Ig-like_fold"/>
</dbReference>
<name>A0ABN0SIW2_9MICO</name>
<dbReference type="InterPro" id="IPR041171">
    <property type="entry name" value="SDR_Ig"/>
</dbReference>